<dbReference type="AlphaFoldDB" id="A0AAJ1AGB9"/>
<reference evidence="9 10" key="1">
    <citation type="journal article" date="2021" name="bioRxiv">
        <title>Unraveling nitrogen, sulfur and carbon metabolic pathways and microbial community transcriptional responses to substrate deprivation and toxicity stresses in a bioreactor mimicking anoxic brackish coastal sediment conditions.</title>
        <authorList>
            <person name="Martins P.D."/>
            <person name="Echeveste M.J."/>
            <person name="Arshad A."/>
            <person name="Kurth J."/>
            <person name="Ouboter H."/>
            <person name="Jetten M.S.M."/>
            <person name="Welte C.U."/>
        </authorList>
    </citation>
    <scope>NUCLEOTIDE SEQUENCE [LARGE SCALE GENOMIC DNA]</scope>
    <source>
        <strain evidence="9">MAG_38</strain>
    </source>
</reference>
<dbReference type="Proteomes" id="UP001197609">
    <property type="component" value="Unassembled WGS sequence"/>
</dbReference>
<evidence type="ECO:0000256" key="2">
    <source>
        <dbReference type="ARBA" id="ARBA00022448"/>
    </source>
</evidence>
<comment type="caution">
    <text evidence="9">The sequence shown here is derived from an EMBL/GenBank/DDBJ whole genome shotgun (WGS) entry which is preliminary data.</text>
</comment>
<evidence type="ECO:0000256" key="7">
    <source>
        <dbReference type="RuleBase" id="RU363032"/>
    </source>
</evidence>
<sequence length="291" mass="32799">MRKDEIRPALLMILPACLFIGVVAIFPILNAFRISLDRRMPVFGISYFVGLDNYRFLLQDPRFWQSFLNTAYFSLLSVSLELALGLLLAILLHGSFRGRGLFRAVVLIPWAIPTVVSARMWEWILNPDFGLLNYLLQQIGLLSSPLNWLGDRVLAMHALIMADVWKTSPFVALILLAGLQMIPEELYEAARVDGAGGWQIFRRITFPLLLPFILIAFLFRTLDAFRIFDLVYVLTGGGPANTTETLSLYAYKLLFQTLQFGYGSAVAVATFLTVLLISTVCILLVKRQHHG</sequence>
<dbReference type="CDD" id="cd06261">
    <property type="entry name" value="TM_PBP2"/>
    <property type="match status" value="1"/>
</dbReference>
<keyword evidence="4 7" id="KW-0812">Transmembrane</keyword>
<accession>A0AAJ1AGB9</accession>
<comment type="similarity">
    <text evidence="7">Belongs to the binding-protein-dependent transport system permease family.</text>
</comment>
<dbReference type="GO" id="GO:0005886">
    <property type="term" value="C:plasma membrane"/>
    <property type="evidence" value="ECO:0007669"/>
    <property type="project" value="UniProtKB-SubCell"/>
</dbReference>
<protein>
    <submittedName>
        <fullName evidence="9">Sugar ABC transporter permease</fullName>
    </submittedName>
</protein>
<dbReference type="EMBL" id="JAIOIU010000012">
    <property type="protein sequence ID" value="MBZ0158674.1"/>
    <property type="molecule type" value="Genomic_DNA"/>
</dbReference>
<evidence type="ECO:0000259" key="8">
    <source>
        <dbReference type="PROSITE" id="PS50928"/>
    </source>
</evidence>
<keyword evidence="6 7" id="KW-0472">Membrane</keyword>
<keyword evidence="2 7" id="KW-0813">Transport</keyword>
<evidence type="ECO:0000313" key="10">
    <source>
        <dbReference type="Proteomes" id="UP001197609"/>
    </source>
</evidence>
<evidence type="ECO:0000256" key="3">
    <source>
        <dbReference type="ARBA" id="ARBA00022475"/>
    </source>
</evidence>
<organism evidence="9 10">
    <name type="scientific">Candidatus Methylomirabilis tolerans</name>
    <dbReference type="NCBI Taxonomy" id="3123416"/>
    <lineage>
        <taxon>Bacteria</taxon>
        <taxon>Candidatus Methylomirabilota</taxon>
        <taxon>Candidatus Methylomirabilia</taxon>
        <taxon>Candidatus Methylomirabilales</taxon>
        <taxon>Candidatus Methylomirabilaceae</taxon>
        <taxon>Candidatus Methylomirabilis</taxon>
    </lineage>
</organism>
<proteinExistence type="inferred from homology"/>
<dbReference type="SUPFAM" id="SSF161098">
    <property type="entry name" value="MetI-like"/>
    <property type="match status" value="1"/>
</dbReference>
<evidence type="ECO:0000313" key="9">
    <source>
        <dbReference type="EMBL" id="MBZ0158674.1"/>
    </source>
</evidence>
<gene>
    <name evidence="9" type="ORF">K8G79_00755</name>
</gene>
<feature type="transmembrane region" description="Helical" evidence="7">
    <location>
        <begin position="200"/>
        <end position="219"/>
    </location>
</feature>
<dbReference type="PROSITE" id="PS50928">
    <property type="entry name" value="ABC_TM1"/>
    <property type="match status" value="1"/>
</dbReference>
<feature type="transmembrane region" description="Helical" evidence="7">
    <location>
        <begin position="104"/>
        <end position="124"/>
    </location>
</feature>
<keyword evidence="5 7" id="KW-1133">Transmembrane helix</keyword>
<dbReference type="GO" id="GO:0055085">
    <property type="term" value="P:transmembrane transport"/>
    <property type="evidence" value="ECO:0007669"/>
    <property type="project" value="InterPro"/>
</dbReference>
<dbReference type="Pfam" id="PF00528">
    <property type="entry name" value="BPD_transp_1"/>
    <property type="match status" value="1"/>
</dbReference>
<dbReference type="InterPro" id="IPR000515">
    <property type="entry name" value="MetI-like"/>
</dbReference>
<dbReference type="InterPro" id="IPR035906">
    <property type="entry name" value="MetI-like_sf"/>
</dbReference>
<feature type="transmembrane region" description="Helical" evidence="7">
    <location>
        <begin position="70"/>
        <end position="92"/>
    </location>
</feature>
<evidence type="ECO:0000256" key="6">
    <source>
        <dbReference type="ARBA" id="ARBA00023136"/>
    </source>
</evidence>
<keyword evidence="3" id="KW-1003">Cell membrane</keyword>
<dbReference type="Gene3D" id="1.10.3720.10">
    <property type="entry name" value="MetI-like"/>
    <property type="match status" value="1"/>
</dbReference>
<evidence type="ECO:0000256" key="5">
    <source>
        <dbReference type="ARBA" id="ARBA00022989"/>
    </source>
</evidence>
<dbReference type="PANTHER" id="PTHR43005">
    <property type="entry name" value="BLR7065 PROTEIN"/>
    <property type="match status" value="1"/>
</dbReference>
<feature type="domain" description="ABC transmembrane type-1" evidence="8">
    <location>
        <begin position="67"/>
        <end position="281"/>
    </location>
</feature>
<dbReference type="PANTHER" id="PTHR43005:SF2">
    <property type="entry name" value="INTEGRAL MEMBRANE SUGAR TRANSPORT PROTEIN"/>
    <property type="match status" value="1"/>
</dbReference>
<name>A0AAJ1AGB9_9BACT</name>
<feature type="transmembrane region" description="Helical" evidence="7">
    <location>
        <begin position="6"/>
        <end position="29"/>
    </location>
</feature>
<evidence type="ECO:0000256" key="1">
    <source>
        <dbReference type="ARBA" id="ARBA00004651"/>
    </source>
</evidence>
<feature type="transmembrane region" description="Helical" evidence="7">
    <location>
        <begin position="260"/>
        <end position="285"/>
    </location>
</feature>
<feature type="transmembrane region" description="Helical" evidence="7">
    <location>
        <begin position="154"/>
        <end position="179"/>
    </location>
</feature>
<comment type="subcellular location">
    <subcellularLocation>
        <location evidence="1 7">Cell membrane</location>
        <topology evidence="1 7">Multi-pass membrane protein</topology>
    </subcellularLocation>
</comment>
<evidence type="ECO:0000256" key="4">
    <source>
        <dbReference type="ARBA" id="ARBA00022692"/>
    </source>
</evidence>